<evidence type="ECO:0000256" key="3">
    <source>
        <dbReference type="ARBA" id="ARBA00009292"/>
    </source>
</evidence>
<feature type="binding site" evidence="7">
    <location>
        <position position="478"/>
    </location>
    <ligand>
        <name>Mg(2+)</name>
        <dbReference type="ChEBI" id="CHEBI:18420"/>
    </ligand>
</feature>
<dbReference type="Pfam" id="PF00374">
    <property type="entry name" value="NiFeSe_Hases"/>
    <property type="match status" value="2"/>
</dbReference>
<dbReference type="PANTHER" id="PTHR42958:SF4">
    <property type="entry name" value="HYDROGENASE EXPRESSION_FORMATION PROTEIN HUPK"/>
    <property type="match status" value="1"/>
</dbReference>
<feature type="binding site" evidence="7">
    <location>
        <position position="475"/>
    </location>
    <ligand>
        <name>Fe cation</name>
        <dbReference type="ChEBI" id="CHEBI:24875"/>
    </ligand>
</feature>
<evidence type="ECO:0000313" key="9">
    <source>
        <dbReference type="Proteomes" id="UP000318554"/>
    </source>
</evidence>
<reference evidence="8 9" key="1">
    <citation type="submission" date="2019-07" db="EMBL/GenBank/DDBJ databases">
        <title>Tepidimonas aquatica CLN-1 draft genome.</title>
        <authorList>
            <person name="Da Costa M.S."/>
            <person name="Froufe H.J.C."/>
            <person name="Egas C."/>
            <person name="Albuquerque L."/>
        </authorList>
    </citation>
    <scope>NUCLEOTIDE SEQUENCE [LARGE SCALE GENOMIC DNA]</scope>
    <source>
        <strain evidence="8 9">CLN-1</strain>
    </source>
</reference>
<dbReference type="EMBL" id="VJNA01000016">
    <property type="protein sequence ID" value="TSE24570.1"/>
    <property type="molecule type" value="Genomic_DNA"/>
</dbReference>
<dbReference type="PROSITE" id="PS00507">
    <property type="entry name" value="NI_HGENASE_L_1"/>
    <property type="match status" value="1"/>
</dbReference>
<gene>
    <name evidence="8" type="ORF">Taqua_01504</name>
</gene>
<name>A0A554WLY4_9BURK</name>
<dbReference type="SUPFAM" id="SSF56762">
    <property type="entry name" value="HydB/Nqo4-like"/>
    <property type="match status" value="1"/>
</dbReference>
<evidence type="ECO:0000256" key="1">
    <source>
        <dbReference type="ARBA" id="ARBA00001967"/>
    </source>
</evidence>
<comment type="similarity">
    <text evidence="3">Belongs to the [NiFe]/[NiFeSe] hydrogenase large subunit family.</text>
</comment>
<feature type="binding site" evidence="7">
    <location>
        <position position="423"/>
    </location>
    <ligand>
        <name>Mg(2+)</name>
        <dbReference type="ChEBI" id="CHEBI:18420"/>
    </ligand>
</feature>
<comment type="caution">
    <text evidence="8">The sequence shown here is derived from an EMBL/GenBank/DDBJ whole genome shotgun (WGS) entry which is preliminary data.</text>
</comment>
<dbReference type="OrthoDB" id="9761717at2"/>
<keyword evidence="7" id="KW-0460">Magnesium</keyword>
<dbReference type="InterPro" id="IPR050867">
    <property type="entry name" value="NiFe/NiFeSe_hydrgnase_LSU"/>
</dbReference>
<dbReference type="InterPro" id="IPR001501">
    <property type="entry name" value="Ni-dep_hyd_lsu"/>
</dbReference>
<keyword evidence="6 8" id="KW-0560">Oxidoreductase</keyword>
<evidence type="ECO:0000256" key="4">
    <source>
        <dbReference type="ARBA" id="ARBA00022596"/>
    </source>
</evidence>
<dbReference type="EC" id="1.12.99.6" evidence="8"/>
<evidence type="ECO:0000256" key="6">
    <source>
        <dbReference type="ARBA" id="ARBA00023002"/>
    </source>
</evidence>
<dbReference type="AlphaFoldDB" id="A0A554WLY4"/>
<protein>
    <submittedName>
        <fullName evidence="8">Periplasmic NiFeSe hydrogenase large subunit</fullName>
        <ecNumber evidence="8">1.12.99.6</ecNumber>
    </submittedName>
</protein>
<feature type="binding site" evidence="7">
    <location>
        <position position="41"/>
    </location>
    <ligand>
        <name>Mg(2+)</name>
        <dbReference type="ChEBI" id="CHEBI:18420"/>
    </ligand>
</feature>
<proteinExistence type="inferred from homology"/>
<feature type="binding site" evidence="7">
    <location>
        <position position="63"/>
    </location>
    <ligand>
        <name>Ni(2+)</name>
        <dbReference type="ChEBI" id="CHEBI:49786"/>
    </ligand>
</feature>
<dbReference type="GO" id="GO:0016151">
    <property type="term" value="F:nickel cation binding"/>
    <property type="evidence" value="ECO:0007669"/>
    <property type="project" value="InterPro"/>
</dbReference>
<comment type="cofactor">
    <cofactor evidence="1 7">
        <name>Ni(2+)</name>
        <dbReference type="ChEBI" id="CHEBI:49786"/>
    </cofactor>
</comment>
<dbReference type="PANTHER" id="PTHR42958">
    <property type="entry name" value="HYDROGENASE-2 LARGE CHAIN"/>
    <property type="match status" value="1"/>
</dbReference>
<dbReference type="InterPro" id="IPR029014">
    <property type="entry name" value="NiFe-Hase_large"/>
</dbReference>
<dbReference type="RefSeq" id="WP_144326116.1">
    <property type="nucleotide sequence ID" value="NZ_VJNA01000016.1"/>
</dbReference>
<feature type="binding site" evidence="7">
    <location>
        <position position="63"/>
    </location>
    <ligand>
        <name>Fe cation</name>
        <dbReference type="ChEBI" id="CHEBI:24875"/>
    </ligand>
</feature>
<accession>A0A554WLY4</accession>
<dbReference type="GO" id="GO:0033748">
    <property type="term" value="F:hydrogenase (acceptor) activity"/>
    <property type="evidence" value="ECO:0007669"/>
    <property type="project" value="UniProtKB-EC"/>
</dbReference>
<dbReference type="Gene3D" id="1.10.645.10">
    <property type="entry name" value="Cytochrome-c3 Hydrogenase, chain B"/>
    <property type="match status" value="1"/>
</dbReference>
<keyword evidence="9" id="KW-1185">Reference proteome</keyword>
<dbReference type="GO" id="GO:0008901">
    <property type="term" value="F:ferredoxin hydrogenase activity"/>
    <property type="evidence" value="ECO:0007669"/>
    <property type="project" value="InterPro"/>
</dbReference>
<organism evidence="8 9">
    <name type="scientific">Tepidimonas aquatica</name>
    <dbReference type="NCBI Taxonomy" id="247482"/>
    <lineage>
        <taxon>Bacteria</taxon>
        <taxon>Pseudomonadati</taxon>
        <taxon>Pseudomonadota</taxon>
        <taxon>Betaproteobacteria</taxon>
        <taxon>Burkholderiales</taxon>
        <taxon>Tepidimonas</taxon>
    </lineage>
</organism>
<dbReference type="Proteomes" id="UP000318554">
    <property type="component" value="Unassembled WGS sequence"/>
</dbReference>
<comment type="subcellular location">
    <subcellularLocation>
        <location evidence="2">Cell envelope</location>
    </subcellularLocation>
</comment>
<keyword evidence="4 7" id="KW-0533">Nickel</keyword>
<evidence type="ECO:0000256" key="7">
    <source>
        <dbReference type="PIRSR" id="PIRSR601501-1"/>
    </source>
</evidence>
<dbReference type="InterPro" id="IPR018194">
    <property type="entry name" value="Ni-dep_hyd_lsu_Ni_BS"/>
</dbReference>
<evidence type="ECO:0000313" key="8">
    <source>
        <dbReference type="EMBL" id="TSE24570.1"/>
    </source>
</evidence>
<keyword evidence="5 7" id="KW-0479">Metal-binding</keyword>
<sequence>MTTRLIGPFNRVEGDLEVRLEVEDGRISAAYVNSTLYRGFEPMLAGKAPADALVIVPRICGICSVAQSTAAAAALRELSGLTLSDNGRLALNLVSACENLADHLSHFYLFFMPDFARDAYATRPWFERVAQRFKATSGTATADVLPARAAFMHLMGIMAGKWPHTLSLQPGGTAKPLEQAECLQLTTLLRAFRRFLELHVFDDSLESVAGLASLPDLTEWRKNRHGDLAIFLEVAEDLGLEKAGRATDVFLSYGAYEEDDGHLFASGLWQGGQAHPLEPGAIVEDLSHAWLAGDARTPAQGQTLPLPDKPGAYTWCKAPRYSGCVAETGALARQMVAGHPVIRELVRTHGGSVTARVLARLLELALVLPRMEAWARQLEPKAPWCHHARLPDEGTAKGLVEAARGALGHWLVVKHGRIANYQIIAPTTWNFSPRDHQGTPGALEQALAGLPAPETEDPPLLVQHVVRSFDPCMVCTVH</sequence>
<feature type="binding site" evidence="7">
    <location>
        <position position="472"/>
    </location>
    <ligand>
        <name>Ni(2+)</name>
        <dbReference type="ChEBI" id="CHEBI:49786"/>
    </ligand>
</feature>
<evidence type="ECO:0000256" key="2">
    <source>
        <dbReference type="ARBA" id="ARBA00004196"/>
    </source>
</evidence>
<dbReference type="GO" id="GO:0030313">
    <property type="term" value="C:cell envelope"/>
    <property type="evidence" value="ECO:0007669"/>
    <property type="project" value="UniProtKB-SubCell"/>
</dbReference>
<feature type="binding site" evidence="7">
    <location>
        <position position="60"/>
    </location>
    <ligand>
        <name>Ni(2+)</name>
        <dbReference type="ChEBI" id="CHEBI:49786"/>
    </ligand>
</feature>
<evidence type="ECO:0000256" key="5">
    <source>
        <dbReference type="ARBA" id="ARBA00022723"/>
    </source>
</evidence>
<comment type="cofactor">
    <cofactor evidence="7">
        <name>Fe cation</name>
        <dbReference type="ChEBI" id="CHEBI:24875"/>
    </cofactor>
</comment>
<keyword evidence="7" id="KW-0408">Iron</keyword>